<gene>
    <name evidence="4" type="ORF">CCOS864_02162</name>
</gene>
<proteinExistence type="predicted"/>
<protein>
    <submittedName>
        <fullName evidence="4">Acetyltransferase</fullName>
        <ecNumber evidence="4">2.3.1.-</ecNumber>
    </submittedName>
</protein>
<name>A0A380SZQ4_9PSED</name>
<evidence type="ECO:0000313" key="4">
    <source>
        <dbReference type="EMBL" id="SUQ62716.1"/>
    </source>
</evidence>
<keyword evidence="5" id="KW-1185">Reference proteome</keyword>
<dbReference type="RefSeq" id="WP_115086364.1">
    <property type="nucleotide sequence ID" value="NZ_CBCSFG010000028.1"/>
</dbReference>
<dbReference type="PANTHER" id="PTHR43877">
    <property type="entry name" value="AMINOALKYLPHOSPHONATE N-ACETYLTRANSFERASE-RELATED-RELATED"/>
    <property type="match status" value="1"/>
</dbReference>
<evidence type="ECO:0000256" key="2">
    <source>
        <dbReference type="ARBA" id="ARBA00023315"/>
    </source>
</evidence>
<dbReference type="EMBL" id="UIDD01000006">
    <property type="protein sequence ID" value="SUQ62716.1"/>
    <property type="molecule type" value="Genomic_DNA"/>
</dbReference>
<keyword evidence="2 4" id="KW-0012">Acyltransferase</keyword>
<sequence length="140" mass="15642">MTVSIEFTQSPTEQHREAILQPLRAYNISQAGEPRLQTIAWLLRDPQGGEVIGGLYGKISAGWMFIELLSVPESLRGQGVGRQLMIQAEAQARSAGCTGIWLDTFSFQAPAFYRKLGFTVFGELADYPSGHTRYFMRKLL</sequence>
<reference evidence="5" key="1">
    <citation type="submission" date="2018-07" db="EMBL/GenBank/DDBJ databases">
        <authorList>
            <person name="Blom J."/>
        </authorList>
    </citation>
    <scope>NUCLEOTIDE SEQUENCE [LARGE SCALE GENOMIC DNA]</scope>
    <source>
        <strain evidence="5">CCOS 864</strain>
    </source>
</reference>
<dbReference type="PROSITE" id="PS51186">
    <property type="entry name" value="GNAT"/>
    <property type="match status" value="1"/>
</dbReference>
<dbReference type="GO" id="GO:0016747">
    <property type="term" value="F:acyltransferase activity, transferring groups other than amino-acyl groups"/>
    <property type="evidence" value="ECO:0007669"/>
    <property type="project" value="InterPro"/>
</dbReference>
<dbReference type="Gene3D" id="3.40.630.30">
    <property type="match status" value="1"/>
</dbReference>
<accession>A0A380SZQ4</accession>
<dbReference type="EC" id="2.3.1.-" evidence="4"/>
<feature type="domain" description="N-acetyltransferase" evidence="3">
    <location>
        <begin position="1"/>
        <end position="140"/>
    </location>
</feature>
<dbReference type="CDD" id="cd04301">
    <property type="entry name" value="NAT_SF"/>
    <property type="match status" value="1"/>
</dbReference>
<dbReference type="Proteomes" id="UP000255177">
    <property type="component" value="Unassembled WGS sequence"/>
</dbReference>
<dbReference type="Pfam" id="PF00583">
    <property type="entry name" value="Acetyltransf_1"/>
    <property type="match status" value="1"/>
</dbReference>
<evidence type="ECO:0000313" key="5">
    <source>
        <dbReference type="Proteomes" id="UP000255177"/>
    </source>
</evidence>
<dbReference type="InterPro" id="IPR016181">
    <property type="entry name" value="Acyl_CoA_acyltransferase"/>
</dbReference>
<keyword evidence="1 4" id="KW-0808">Transferase</keyword>
<dbReference type="InterPro" id="IPR050832">
    <property type="entry name" value="Bact_Acetyltransf"/>
</dbReference>
<dbReference type="PANTHER" id="PTHR43877:SF2">
    <property type="entry name" value="AMINOALKYLPHOSPHONATE N-ACETYLTRANSFERASE-RELATED"/>
    <property type="match status" value="1"/>
</dbReference>
<dbReference type="InterPro" id="IPR000182">
    <property type="entry name" value="GNAT_dom"/>
</dbReference>
<organism evidence="4 5">
    <name type="scientific">Pseudomonas wadenswilerensis</name>
    <dbReference type="NCBI Taxonomy" id="1785161"/>
    <lineage>
        <taxon>Bacteria</taxon>
        <taxon>Pseudomonadati</taxon>
        <taxon>Pseudomonadota</taxon>
        <taxon>Gammaproteobacteria</taxon>
        <taxon>Pseudomonadales</taxon>
        <taxon>Pseudomonadaceae</taxon>
        <taxon>Pseudomonas</taxon>
    </lineage>
</organism>
<dbReference type="AlphaFoldDB" id="A0A380SZQ4"/>
<dbReference type="SUPFAM" id="SSF55729">
    <property type="entry name" value="Acyl-CoA N-acyltransferases (Nat)"/>
    <property type="match status" value="1"/>
</dbReference>
<evidence type="ECO:0000256" key="1">
    <source>
        <dbReference type="ARBA" id="ARBA00022679"/>
    </source>
</evidence>
<evidence type="ECO:0000259" key="3">
    <source>
        <dbReference type="PROSITE" id="PS51186"/>
    </source>
</evidence>